<dbReference type="SUPFAM" id="SSF51735">
    <property type="entry name" value="NAD(P)-binding Rossmann-fold domains"/>
    <property type="match status" value="1"/>
</dbReference>
<reference evidence="4 6" key="1">
    <citation type="submission" date="2016-09" db="EMBL/GenBank/DDBJ databases">
        <title>genome sequences of unsequenced Mycobacteria.</title>
        <authorList>
            <person name="Greninger A.L."/>
            <person name="Jerome K.R."/>
            <person name="Mcnair B."/>
            <person name="Wallis C."/>
            <person name="Fang F."/>
        </authorList>
    </citation>
    <scope>NUCLEOTIDE SEQUENCE [LARGE SCALE GENOMIC DNA]</scope>
    <source>
        <strain evidence="4 6">BM1</strain>
    </source>
</reference>
<protein>
    <submittedName>
        <fullName evidence="4">Short-chain dehydrogenase</fullName>
    </submittedName>
</protein>
<dbReference type="EMBL" id="PDCR01000017">
    <property type="protein sequence ID" value="PEG53828.1"/>
    <property type="molecule type" value="Genomic_DNA"/>
</dbReference>
<evidence type="ECO:0000313" key="4">
    <source>
        <dbReference type="EMBL" id="OPE56130.1"/>
    </source>
</evidence>
<dbReference type="AlphaFoldDB" id="A0A1Q4H8A1"/>
<dbReference type="Proteomes" id="UP000220340">
    <property type="component" value="Unassembled WGS sequence"/>
</dbReference>
<name>A0A1Q4H8A1_9MYCO</name>
<dbReference type="GO" id="GO:0050664">
    <property type="term" value="F:oxidoreductase activity, acting on NAD(P)H, oxygen as acceptor"/>
    <property type="evidence" value="ECO:0007669"/>
    <property type="project" value="TreeGrafter"/>
</dbReference>
<organism evidence="4 6">
    <name type="scientific">Mycolicibacterium diernhoferi</name>
    <dbReference type="NCBI Taxonomy" id="1801"/>
    <lineage>
        <taxon>Bacteria</taxon>
        <taxon>Bacillati</taxon>
        <taxon>Actinomycetota</taxon>
        <taxon>Actinomycetes</taxon>
        <taxon>Mycobacteriales</taxon>
        <taxon>Mycobacteriaceae</taxon>
        <taxon>Mycolicibacterium</taxon>
    </lineage>
</organism>
<evidence type="ECO:0000313" key="5">
    <source>
        <dbReference type="EMBL" id="PEG53828.1"/>
    </source>
</evidence>
<dbReference type="InterPro" id="IPR057326">
    <property type="entry name" value="KR_dom"/>
</dbReference>
<evidence type="ECO:0000256" key="2">
    <source>
        <dbReference type="ARBA" id="ARBA00023002"/>
    </source>
</evidence>
<comment type="caution">
    <text evidence="4">The sequence shown here is derived from an EMBL/GenBank/DDBJ whole genome shotgun (WGS) entry which is preliminary data.</text>
</comment>
<dbReference type="InterPro" id="IPR002347">
    <property type="entry name" value="SDR_fam"/>
</dbReference>
<dbReference type="InterPro" id="IPR020904">
    <property type="entry name" value="Sc_DH/Rdtase_CS"/>
</dbReference>
<feature type="domain" description="Ketoreductase" evidence="3">
    <location>
        <begin position="7"/>
        <end position="186"/>
    </location>
</feature>
<dbReference type="InterPro" id="IPR036291">
    <property type="entry name" value="NAD(P)-bd_dom_sf"/>
</dbReference>
<keyword evidence="2" id="KW-0560">Oxidoreductase</keyword>
<dbReference type="EMBL" id="MIJD01000007">
    <property type="protein sequence ID" value="OPE56130.1"/>
    <property type="molecule type" value="Genomic_DNA"/>
</dbReference>
<gene>
    <name evidence="4" type="ORF">BV510_01455</name>
    <name evidence="5" type="ORF">CRI78_14645</name>
</gene>
<keyword evidence="7" id="KW-1185">Reference proteome</keyword>
<dbReference type="Gene3D" id="3.40.50.720">
    <property type="entry name" value="NAD(P)-binding Rossmann-like Domain"/>
    <property type="match status" value="1"/>
</dbReference>
<dbReference type="FunFam" id="3.40.50.720:FF:000084">
    <property type="entry name" value="Short-chain dehydrogenase reductase"/>
    <property type="match status" value="1"/>
</dbReference>
<dbReference type="PANTHER" id="PTHR43008">
    <property type="entry name" value="BENZIL REDUCTASE"/>
    <property type="match status" value="1"/>
</dbReference>
<dbReference type="RefSeq" id="WP_073858421.1">
    <property type="nucleotide sequence ID" value="NZ_BAAATC010000015.1"/>
</dbReference>
<dbReference type="Proteomes" id="UP000191039">
    <property type="component" value="Unassembled WGS sequence"/>
</dbReference>
<dbReference type="Pfam" id="PF13561">
    <property type="entry name" value="adh_short_C2"/>
    <property type="match status" value="1"/>
</dbReference>
<accession>A0A1Q4H8A1</accession>
<sequence>MPDLKGKTALVTGGTSGIGYATARAFAEAGATVFITGRTQQRVEDAAASLGAGVVGVAGDVTRLEDLDRLMDVIRASGAGLDVVFANAGSGEYVTLAEETPEHLLDTFNRNVGGTVFTVQKSLPLLNPGASIVLAGSTAATRGLPAFGAYAASKAAIRSLGRTWATELADRKIRVNTIIPGPILTPGLTDLEPDVAKRQAIFDSLASNPMQRIGDADELAAAVVFLASDASSFMTGSEIVVDGGINQV</sequence>
<comment type="similarity">
    <text evidence="1">Belongs to the short-chain dehydrogenases/reductases (SDR) family.</text>
</comment>
<proteinExistence type="inferred from homology"/>
<dbReference type="OrthoDB" id="9803333at2"/>
<reference evidence="5 7" key="2">
    <citation type="submission" date="2017-10" db="EMBL/GenBank/DDBJ databases">
        <title>The new phylogeny of genus Mycobacterium.</title>
        <authorList>
            <person name="Tortoli E."/>
            <person name="Trovato A."/>
            <person name="Cirillo D.M."/>
        </authorList>
    </citation>
    <scope>NUCLEOTIDE SEQUENCE [LARGE SCALE GENOMIC DNA]</scope>
    <source>
        <strain evidence="5 7">IP141170001</strain>
    </source>
</reference>
<dbReference type="SMART" id="SM00822">
    <property type="entry name" value="PKS_KR"/>
    <property type="match status" value="1"/>
</dbReference>
<evidence type="ECO:0000259" key="3">
    <source>
        <dbReference type="SMART" id="SM00822"/>
    </source>
</evidence>
<evidence type="ECO:0000313" key="6">
    <source>
        <dbReference type="Proteomes" id="UP000191039"/>
    </source>
</evidence>
<evidence type="ECO:0000313" key="7">
    <source>
        <dbReference type="Proteomes" id="UP000220340"/>
    </source>
</evidence>
<dbReference type="STRING" id="1801.BRW64_21145"/>
<dbReference type="PANTHER" id="PTHR43008:SF4">
    <property type="entry name" value="CHAIN DEHYDROGENASE, PUTATIVE (AFU_ORTHOLOGUE AFUA_4G08710)-RELATED"/>
    <property type="match status" value="1"/>
</dbReference>
<dbReference type="PRINTS" id="PR00081">
    <property type="entry name" value="GDHRDH"/>
</dbReference>
<dbReference type="CDD" id="cd05233">
    <property type="entry name" value="SDR_c"/>
    <property type="match status" value="1"/>
</dbReference>
<dbReference type="PROSITE" id="PS00061">
    <property type="entry name" value="ADH_SHORT"/>
    <property type="match status" value="1"/>
</dbReference>
<evidence type="ECO:0000256" key="1">
    <source>
        <dbReference type="ARBA" id="ARBA00006484"/>
    </source>
</evidence>